<keyword evidence="2" id="KW-0802">TPR repeat</keyword>
<dbReference type="Gene3D" id="1.25.40.10">
    <property type="entry name" value="Tetratricopeptide repeat domain"/>
    <property type="match status" value="1"/>
</dbReference>
<dbReference type="InterPro" id="IPR027417">
    <property type="entry name" value="P-loop_NTPase"/>
</dbReference>
<reference evidence="3 4" key="1">
    <citation type="submission" date="2024-03" db="EMBL/GenBank/DDBJ databases">
        <title>Pseudoalteromonas qingdaonensis sp. nov., isolated from the intestines of marine benthic organisms.</title>
        <authorList>
            <person name="Lin X."/>
            <person name="Fang S."/>
            <person name="Hu X."/>
        </authorList>
    </citation>
    <scope>NUCLEOTIDE SEQUENCE [LARGE SCALE GENOMIC DNA]</scope>
    <source>
        <strain evidence="3 4">YIC-827</strain>
    </source>
</reference>
<dbReference type="InterPro" id="IPR011990">
    <property type="entry name" value="TPR-like_helical_dom_sf"/>
</dbReference>
<dbReference type="Pfam" id="PF13181">
    <property type="entry name" value="TPR_8"/>
    <property type="match status" value="1"/>
</dbReference>
<dbReference type="SMART" id="SM00028">
    <property type="entry name" value="TPR"/>
    <property type="match status" value="3"/>
</dbReference>
<evidence type="ECO:0000256" key="1">
    <source>
        <dbReference type="ARBA" id="ARBA00022679"/>
    </source>
</evidence>
<dbReference type="RefSeq" id="WP_342679025.1">
    <property type="nucleotide sequence ID" value="NZ_JBCGCU010000011.1"/>
</dbReference>
<dbReference type="EMBL" id="JBCGCU010000011">
    <property type="protein sequence ID" value="MEM0515940.1"/>
    <property type="molecule type" value="Genomic_DNA"/>
</dbReference>
<accession>A0ABU9MXE8</accession>
<dbReference type="Gene3D" id="3.40.50.300">
    <property type="entry name" value="P-loop containing nucleotide triphosphate hydrolases"/>
    <property type="match status" value="1"/>
</dbReference>
<dbReference type="InterPro" id="IPR019734">
    <property type="entry name" value="TPR_rpt"/>
</dbReference>
<sequence length="497" mass="56598">MNVIARANKLLSENKLKQAEFHFKSLLEANPNQGEALFGLGRIAMRLEKYPEAVYLLQKACQRLPKVLDPLFALADAFDALKKPHYAQDILEHCCQIAPHNGEVFYRLAQHQLVYGFIEQAKQSLMRGLACPDHNVSLYLYYELAYLDPKAIDSAQIAHLHTLLRGTQNKHAKVVAHYALGKSYHGLGDKNQAFAHYRLANKLQAKLCPTFSATAFNTHIDKIKTLFNAEFIASQRDELKASFTPVFIVGMPRCGSTLLEQMLCQHPKVASLGDRDIFNAKLMAHLSKVTGQTFPDCMADISGEMRSKLRQMYADEVAKQQLGHQYIINKLAANFEAIGAIKALFPNALFIDMRRSFYPMAWSVFTHYLDTNKAFCCDMDMLQDYYEGYDSLMQHWHQNADKSIYTQHYEQLTDKPEQALRKLCNWLDIVYTEHCLDYHNNNKAVTGLSRAQVRQPLYLGANLAYKQYEQAFLGCFKRGEQTKPAHPETDPAQPAGE</sequence>
<proteinExistence type="predicted"/>
<dbReference type="Pfam" id="PF13469">
    <property type="entry name" value="Sulfotransfer_3"/>
    <property type="match status" value="1"/>
</dbReference>
<dbReference type="PROSITE" id="PS50005">
    <property type="entry name" value="TPR"/>
    <property type="match status" value="1"/>
</dbReference>
<dbReference type="PANTHER" id="PTHR12788:SF10">
    <property type="entry name" value="PROTEIN-TYROSINE SULFOTRANSFERASE"/>
    <property type="match status" value="1"/>
</dbReference>
<dbReference type="Proteomes" id="UP001447008">
    <property type="component" value="Unassembled WGS sequence"/>
</dbReference>
<dbReference type="InterPro" id="IPR026634">
    <property type="entry name" value="TPST-like"/>
</dbReference>
<keyword evidence="1" id="KW-0808">Transferase</keyword>
<evidence type="ECO:0000313" key="4">
    <source>
        <dbReference type="Proteomes" id="UP001447008"/>
    </source>
</evidence>
<evidence type="ECO:0000313" key="3">
    <source>
        <dbReference type="EMBL" id="MEM0515940.1"/>
    </source>
</evidence>
<name>A0ABU9MXE8_9GAMM</name>
<keyword evidence="4" id="KW-1185">Reference proteome</keyword>
<dbReference type="PANTHER" id="PTHR12788">
    <property type="entry name" value="PROTEIN-TYROSINE SULFOTRANSFERASE 2"/>
    <property type="match status" value="1"/>
</dbReference>
<feature type="repeat" description="TPR" evidence="2">
    <location>
        <begin position="34"/>
        <end position="67"/>
    </location>
</feature>
<dbReference type="SUPFAM" id="SSF52540">
    <property type="entry name" value="P-loop containing nucleoside triphosphate hydrolases"/>
    <property type="match status" value="1"/>
</dbReference>
<protein>
    <submittedName>
        <fullName evidence="3">Sulfotransferase</fullName>
    </submittedName>
</protein>
<comment type="caution">
    <text evidence="3">The sequence shown here is derived from an EMBL/GenBank/DDBJ whole genome shotgun (WGS) entry which is preliminary data.</text>
</comment>
<gene>
    <name evidence="3" type="ORF">WCN91_11035</name>
</gene>
<organism evidence="3 4">
    <name type="scientific">Pseudoalteromonas qingdaonensis</name>
    <dbReference type="NCBI Taxonomy" id="3131913"/>
    <lineage>
        <taxon>Bacteria</taxon>
        <taxon>Pseudomonadati</taxon>
        <taxon>Pseudomonadota</taxon>
        <taxon>Gammaproteobacteria</taxon>
        <taxon>Alteromonadales</taxon>
        <taxon>Pseudoalteromonadaceae</taxon>
        <taxon>Pseudoalteromonas</taxon>
    </lineage>
</organism>
<dbReference type="SUPFAM" id="SSF48452">
    <property type="entry name" value="TPR-like"/>
    <property type="match status" value="1"/>
</dbReference>
<evidence type="ECO:0000256" key="2">
    <source>
        <dbReference type="PROSITE-ProRule" id="PRU00339"/>
    </source>
</evidence>
<dbReference type="Pfam" id="PF13432">
    <property type="entry name" value="TPR_16"/>
    <property type="match status" value="1"/>
</dbReference>